<reference evidence="7 8" key="1">
    <citation type="submission" date="2019-10" db="EMBL/GenBank/DDBJ databases">
        <title>Actinomadura rubteroloni sp. nov. and Actinomadura macrotermitis sp. nov., isolated from the gut of fungus growing-termite Macrotermes natalensis.</title>
        <authorList>
            <person name="Benndorf R."/>
            <person name="Martin K."/>
            <person name="Kuefner M."/>
            <person name="De Beer W."/>
            <person name="Kaster A.-K."/>
            <person name="Vollmers J."/>
            <person name="Poulsen M."/>
            <person name="Beemelmanns C."/>
        </authorList>
    </citation>
    <scope>NUCLEOTIDE SEQUENCE [LARGE SCALE GENOMIC DNA]</scope>
    <source>
        <strain evidence="7 8">RB68</strain>
    </source>
</reference>
<feature type="domain" description="G5" evidence="6">
    <location>
        <begin position="101"/>
        <end position="180"/>
    </location>
</feature>
<dbReference type="InterPro" id="IPR007137">
    <property type="entry name" value="DUF348"/>
</dbReference>
<comment type="caution">
    <text evidence="7">The sequence shown here is derived from an EMBL/GenBank/DDBJ whole genome shotgun (WGS) entry which is preliminary data.</text>
</comment>
<evidence type="ECO:0000256" key="4">
    <source>
        <dbReference type="SAM" id="MobiDB-lite"/>
    </source>
</evidence>
<dbReference type="InterPro" id="IPR011098">
    <property type="entry name" value="G5_dom"/>
</dbReference>
<sequence length="266" mass="27922">MRRPPATLAFCALLLPVAMSAAGCGGGAEAKQKPPAALKDAPKASEPASRKVAVVVDRKRTEVDTTGATVLQVLEQAGVKLGRYDLVVPPRDAPAGDTITVTRLLSRPVVTTVQVPAPTIKKKDAKLPPFTQKVLRPGKPGITVVRTALVLRKGKKVKAVLEREVKSRPVPRVLALGPTSGGGPASGLNWAGLAKCESGGNPRAVNPAGYYGLYQFSLASWASVGGSGKPSDAPAAEQTYRAQLLYKKVGGRWQGQWPNCGRFLFG</sequence>
<evidence type="ECO:0000256" key="3">
    <source>
        <dbReference type="ARBA" id="ARBA00022801"/>
    </source>
</evidence>
<dbReference type="EMBL" id="WEGH01000001">
    <property type="protein sequence ID" value="MQY04033.1"/>
    <property type="molecule type" value="Genomic_DNA"/>
</dbReference>
<keyword evidence="2 5" id="KW-0732">Signal</keyword>
<dbReference type="Pfam" id="PF06737">
    <property type="entry name" value="Transglycosylas"/>
    <property type="match status" value="1"/>
</dbReference>
<feature type="chain" id="PRO_5038853827" description="G5 domain-containing protein" evidence="5">
    <location>
        <begin position="22"/>
        <end position="266"/>
    </location>
</feature>
<feature type="signal peptide" evidence="5">
    <location>
        <begin position="1"/>
        <end position="21"/>
    </location>
</feature>
<evidence type="ECO:0000259" key="6">
    <source>
        <dbReference type="PROSITE" id="PS51109"/>
    </source>
</evidence>
<dbReference type="AlphaFoldDB" id="A0A7K0BS60"/>
<protein>
    <recommendedName>
        <fullName evidence="6">G5 domain-containing protein</fullName>
    </recommendedName>
</protein>
<keyword evidence="8" id="KW-1185">Reference proteome</keyword>
<dbReference type="Pfam" id="PF03990">
    <property type="entry name" value="DUF348"/>
    <property type="match status" value="1"/>
</dbReference>
<proteinExistence type="inferred from homology"/>
<evidence type="ECO:0000256" key="2">
    <source>
        <dbReference type="ARBA" id="ARBA00022729"/>
    </source>
</evidence>
<dbReference type="SMART" id="SM01208">
    <property type="entry name" value="G5"/>
    <property type="match status" value="1"/>
</dbReference>
<feature type="region of interest" description="Disordered" evidence="4">
    <location>
        <begin position="25"/>
        <end position="44"/>
    </location>
</feature>
<gene>
    <name evidence="7" type="ORF">ACRB68_20820</name>
</gene>
<dbReference type="Gene3D" id="2.20.230.10">
    <property type="entry name" value="Resuscitation-promoting factor rpfb"/>
    <property type="match status" value="1"/>
</dbReference>
<dbReference type="Gene3D" id="1.10.530.10">
    <property type="match status" value="1"/>
</dbReference>
<organism evidence="7 8">
    <name type="scientific">Actinomadura macrotermitis</name>
    <dbReference type="NCBI Taxonomy" id="2585200"/>
    <lineage>
        <taxon>Bacteria</taxon>
        <taxon>Bacillati</taxon>
        <taxon>Actinomycetota</taxon>
        <taxon>Actinomycetes</taxon>
        <taxon>Streptosporangiales</taxon>
        <taxon>Thermomonosporaceae</taxon>
        <taxon>Actinomadura</taxon>
    </lineage>
</organism>
<dbReference type="PROSITE" id="PS51109">
    <property type="entry name" value="G5"/>
    <property type="match status" value="1"/>
</dbReference>
<dbReference type="Proteomes" id="UP000487268">
    <property type="component" value="Unassembled WGS sequence"/>
</dbReference>
<dbReference type="PROSITE" id="PS51257">
    <property type="entry name" value="PROKAR_LIPOPROTEIN"/>
    <property type="match status" value="1"/>
</dbReference>
<dbReference type="CDD" id="cd13925">
    <property type="entry name" value="RPF"/>
    <property type="match status" value="1"/>
</dbReference>
<dbReference type="SUPFAM" id="SSF53955">
    <property type="entry name" value="Lysozyme-like"/>
    <property type="match status" value="1"/>
</dbReference>
<comment type="similarity">
    <text evidence="1">Belongs to the transglycosylase family. Rpf subfamily.</text>
</comment>
<keyword evidence="3" id="KW-0378">Hydrolase</keyword>
<evidence type="ECO:0000313" key="8">
    <source>
        <dbReference type="Proteomes" id="UP000487268"/>
    </source>
</evidence>
<dbReference type="Pfam" id="PF07501">
    <property type="entry name" value="G5"/>
    <property type="match status" value="1"/>
</dbReference>
<dbReference type="RefSeq" id="WP_328594002.1">
    <property type="nucleotide sequence ID" value="NZ_WEGH01000001.1"/>
</dbReference>
<accession>A0A7K0BS60</accession>
<evidence type="ECO:0000313" key="7">
    <source>
        <dbReference type="EMBL" id="MQY04033.1"/>
    </source>
</evidence>
<evidence type="ECO:0000256" key="1">
    <source>
        <dbReference type="ARBA" id="ARBA00010830"/>
    </source>
</evidence>
<dbReference type="InterPro" id="IPR023346">
    <property type="entry name" value="Lysozyme-like_dom_sf"/>
</dbReference>
<dbReference type="GO" id="GO:0016787">
    <property type="term" value="F:hydrolase activity"/>
    <property type="evidence" value="ECO:0007669"/>
    <property type="project" value="UniProtKB-KW"/>
</dbReference>
<name>A0A7K0BS60_9ACTN</name>
<evidence type="ECO:0000256" key="5">
    <source>
        <dbReference type="SAM" id="SignalP"/>
    </source>
</evidence>
<dbReference type="InterPro" id="IPR010618">
    <property type="entry name" value="RPF"/>
</dbReference>